<accession>A0AAD9VMH9</accession>
<protein>
    <submittedName>
        <fullName evidence="2">Uncharacterized protein</fullName>
    </submittedName>
</protein>
<evidence type="ECO:0000256" key="1">
    <source>
        <dbReference type="SAM" id="MobiDB-lite"/>
    </source>
</evidence>
<evidence type="ECO:0000313" key="3">
    <source>
        <dbReference type="Proteomes" id="UP001258017"/>
    </source>
</evidence>
<reference evidence="2" key="1">
    <citation type="submission" date="2021-08" db="EMBL/GenBank/DDBJ databases">
        <authorList>
            <person name="Misof B."/>
            <person name="Oliver O."/>
            <person name="Podsiadlowski L."/>
            <person name="Donath A."/>
            <person name="Peters R."/>
            <person name="Mayer C."/>
            <person name="Rust J."/>
            <person name="Gunkel S."/>
            <person name="Lesny P."/>
            <person name="Martin S."/>
            <person name="Oeyen J.P."/>
            <person name="Petersen M."/>
            <person name="Panagiotis P."/>
            <person name="Wilbrandt J."/>
            <person name="Tanja T."/>
        </authorList>
    </citation>
    <scope>NUCLEOTIDE SEQUENCE</scope>
    <source>
        <strain evidence="2">GBR_01_08_01A</strain>
        <tissue evidence="2">Thorax + abdomen</tissue>
    </source>
</reference>
<feature type="region of interest" description="Disordered" evidence="1">
    <location>
        <begin position="1"/>
        <end position="44"/>
    </location>
</feature>
<sequence>MVLPNSIYGLLDQMGSKSEDPSADGEDSNAQSTNLNSESIDPSTEIADFGCEGLVQFGAKHPGAKTEDARSCECEDHRRVARRSAPYH</sequence>
<evidence type="ECO:0000313" key="2">
    <source>
        <dbReference type="EMBL" id="KAK2579167.1"/>
    </source>
</evidence>
<comment type="caution">
    <text evidence="2">The sequence shown here is derived from an EMBL/GenBank/DDBJ whole genome shotgun (WGS) entry which is preliminary data.</text>
</comment>
<feature type="compositionally biased region" description="Basic and acidic residues" evidence="1">
    <location>
        <begin position="64"/>
        <end position="78"/>
    </location>
</feature>
<name>A0AAD9VMH9_9HYME</name>
<dbReference type="AlphaFoldDB" id="A0AAD9VMH9"/>
<feature type="compositionally biased region" description="Polar residues" evidence="1">
    <location>
        <begin position="28"/>
        <end position="42"/>
    </location>
</feature>
<dbReference type="Proteomes" id="UP001258017">
    <property type="component" value="Unassembled WGS sequence"/>
</dbReference>
<feature type="region of interest" description="Disordered" evidence="1">
    <location>
        <begin position="60"/>
        <end position="88"/>
    </location>
</feature>
<organism evidence="2 3">
    <name type="scientific">Odynerus spinipes</name>
    <dbReference type="NCBI Taxonomy" id="1348599"/>
    <lineage>
        <taxon>Eukaryota</taxon>
        <taxon>Metazoa</taxon>
        <taxon>Ecdysozoa</taxon>
        <taxon>Arthropoda</taxon>
        <taxon>Hexapoda</taxon>
        <taxon>Insecta</taxon>
        <taxon>Pterygota</taxon>
        <taxon>Neoptera</taxon>
        <taxon>Endopterygota</taxon>
        <taxon>Hymenoptera</taxon>
        <taxon>Apocrita</taxon>
        <taxon>Aculeata</taxon>
        <taxon>Vespoidea</taxon>
        <taxon>Vespidae</taxon>
        <taxon>Eumeninae</taxon>
        <taxon>Odynerus</taxon>
    </lineage>
</organism>
<keyword evidence="3" id="KW-1185">Reference proteome</keyword>
<reference evidence="2" key="2">
    <citation type="journal article" date="2023" name="Commun. Biol.">
        <title>Intrasexual cuticular hydrocarbon dimorphism in a wasp sheds light on hydrocarbon biosynthesis genes in Hymenoptera.</title>
        <authorList>
            <person name="Moris V.C."/>
            <person name="Podsiadlowski L."/>
            <person name="Martin S."/>
            <person name="Oeyen J.P."/>
            <person name="Donath A."/>
            <person name="Petersen M."/>
            <person name="Wilbrandt J."/>
            <person name="Misof B."/>
            <person name="Liedtke D."/>
            <person name="Thamm M."/>
            <person name="Scheiner R."/>
            <person name="Schmitt T."/>
            <person name="Niehuis O."/>
        </authorList>
    </citation>
    <scope>NUCLEOTIDE SEQUENCE</scope>
    <source>
        <strain evidence="2">GBR_01_08_01A</strain>
    </source>
</reference>
<gene>
    <name evidence="2" type="ORF">KPH14_002693</name>
</gene>
<proteinExistence type="predicted"/>
<dbReference type="EMBL" id="JAIFRP010000097">
    <property type="protein sequence ID" value="KAK2579167.1"/>
    <property type="molecule type" value="Genomic_DNA"/>
</dbReference>